<reference evidence="3 4" key="1">
    <citation type="journal article" date="2015" name="Genome Biol. Evol.">
        <title>The genome of winter moth (Operophtera brumata) provides a genomic perspective on sexual dimorphism and phenology.</title>
        <authorList>
            <person name="Derks M.F."/>
            <person name="Smit S."/>
            <person name="Salis L."/>
            <person name="Schijlen E."/>
            <person name="Bossers A."/>
            <person name="Mateman C."/>
            <person name="Pijl A.S."/>
            <person name="de Ridder D."/>
            <person name="Groenen M.A."/>
            <person name="Visser M.E."/>
            <person name="Megens H.J."/>
        </authorList>
    </citation>
    <scope>NUCLEOTIDE SEQUENCE [LARGE SCALE GENOMIC DNA]</scope>
    <source>
        <strain evidence="3">WM2013NL</strain>
        <tissue evidence="3">Head and thorax</tissue>
    </source>
</reference>
<organism evidence="3 4">
    <name type="scientific">Operophtera brumata</name>
    <name type="common">Winter moth</name>
    <name type="synonym">Phalaena brumata</name>
    <dbReference type="NCBI Taxonomy" id="104452"/>
    <lineage>
        <taxon>Eukaryota</taxon>
        <taxon>Metazoa</taxon>
        <taxon>Ecdysozoa</taxon>
        <taxon>Arthropoda</taxon>
        <taxon>Hexapoda</taxon>
        <taxon>Insecta</taxon>
        <taxon>Pterygota</taxon>
        <taxon>Neoptera</taxon>
        <taxon>Endopterygota</taxon>
        <taxon>Lepidoptera</taxon>
        <taxon>Glossata</taxon>
        <taxon>Ditrysia</taxon>
        <taxon>Geometroidea</taxon>
        <taxon>Geometridae</taxon>
        <taxon>Larentiinae</taxon>
        <taxon>Operophtera</taxon>
    </lineage>
</organism>
<feature type="transmembrane region" description="Helical" evidence="1">
    <location>
        <begin position="156"/>
        <end position="179"/>
    </location>
</feature>
<feature type="transmembrane region" description="Helical" evidence="1">
    <location>
        <begin position="186"/>
        <end position="205"/>
    </location>
</feature>
<evidence type="ECO:0000313" key="3">
    <source>
        <dbReference type="EMBL" id="KOB78251.1"/>
    </source>
</evidence>
<proteinExistence type="predicted"/>
<dbReference type="AlphaFoldDB" id="A0A0L7LSR7"/>
<sequence length="255" mass="27770">MVSSKVLFIALALFGSAVAVPAKAGFWKGTPMDSMVEEMRSGCAEGSDPAACIKYKVMSLLDSIFKKDSFQISDAVEVTKNGAGNEVSGRSDGDFLDSIENYIQSHDVTFQLPIADTKVTVSPRNLDQDELTLNVKFNKEGARSVGEARKAKLKKIIVPILVFVLLKAMTLIPLAIGVLGLKAWNALQLSFFSFVVSVALAIFQLCKKFTQIGADNSHPQIAAHGPWDAAYAATRRRRDAEPQQLAQELAYNAYH</sequence>
<dbReference type="PANTHER" id="PTHR21879">
    <property type="entry name" value="FI03362P-RELATED-RELATED"/>
    <property type="match status" value="1"/>
</dbReference>
<gene>
    <name evidence="3" type="ORF">OBRU01_02790</name>
</gene>
<dbReference type="GO" id="GO:0016020">
    <property type="term" value="C:membrane"/>
    <property type="evidence" value="ECO:0007669"/>
    <property type="project" value="TreeGrafter"/>
</dbReference>
<evidence type="ECO:0000256" key="2">
    <source>
        <dbReference type="SAM" id="SignalP"/>
    </source>
</evidence>
<keyword evidence="1" id="KW-1133">Transmembrane helix</keyword>
<evidence type="ECO:0000256" key="1">
    <source>
        <dbReference type="SAM" id="Phobius"/>
    </source>
</evidence>
<keyword evidence="1" id="KW-0812">Transmembrane</keyword>
<protein>
    <submittedName>
        <fullName evidence="3">Osiris 19</fullName>
    </submittedName>
</protein>
<accession>A0A0L7LSR7</accession>
<dbReference type="PANTHER" id="PTHR21879:SF6">
    <property type="entry name" value="OSIRIS 19, ISOFORM A"/>
    <property type="match status" value="1"/>
</dbReference>
<feature type="chain" id="PRO_5005573594" evidence="2">
    <location>
        <begin position="20"/>
        <end position="255"/>
    </location>
</feature>
<dbReference type="STRING" id="104452.A0A0L7LSR7"/>
<feature type="signal peptide" evidence="2">
    <location>
        <begin position="1"/>
        <end position="19"/>
    </location>
</feature>
<dbReference type="InterPro" id="IPR012464">
    <property type="entry name" value="DUF1676"/>
</dbReference>
<dbReference type="EMBL" id="JTDY01000215">
    <property type="protein sequence ID" value="KOB78251.1"/>
    <property type="molecule type" value="Genomic_DNA"/>
</dbReference>
<dbReference type="Proteomes" id="UP000037510">
    <property type="component" value="Unassembled WGS sequence"/>
</dbReference>
<keyword evidence="4" id="KW-1185">Reference proteome</keyword>
<keyword evidence="1" id="KW-0472">Membrane</keyword>
<dbReference type="Pfam" id="PF07898">
    <property type="entry name" value="DUF1676"/>
    <property type="match status" value="1"/>
</dbReference>
<name>A0A0L7LSR7_OPEBR</name>
<evidence type="ECO:0000313" key="4">
    <source>
        <dbReference type="Proteomes" id="UP000037510"/>
    </source>
</evidence>
<keyword evidence="2" id="KW-0732">Signal</keyword>
<comment type="caution">
    <text evidence="3">The sequence shown here is derived from an EMBL/GenBank/DDBJ whole genome shotgun (WGS) entry which is preliminary data.</text>
</comment>